<keyword evidence="1" id="KW-0805">Transcription regulation</keyword>
<gene>
    <name evidence="7" type="ORF">BDW59DRAFT_177955</name>
</gene>
<dbReference type="SUPFAM" id="SSF57701">
    <property type="entry name" value="Zn2/Cys6 DNA-binding domain"/>
    <property type="match status" value="1"/>
</dbReference>
<reference evidence="7 8" key="1">
    <citation type="submission" date="2024-07" db="EMBL/GenBank/DDBJ databases">
        <title>Section-level genome sequencing and comparative genomics of Aspergillus sections Usti and Cavernicolus.</title>
        <authorList>
            <consortium name="Lawrence Berkeley National Laboratory"/>
            <person name="Nybo J.L."/>
            <person name="Vesth T.C."/>
            <person name="Theobald S."/>
            <person name="Frisvad J.C."/>
            <person name="Larsen T.O."/>
            <person name="Kjaerboelling I."/>
            <person name="Rothschild-Mancinelli K."/>
            <person name="Lyhne E.K."/>
            <person name="Kogle M.E."/>
            <person name="Barry K."/>
            <person name="Clum A."/>
            <person name="Na H."/>
            <person name="Ledsgaard L."/>
            <person name="Lin J."/>
            <person name="Lipzen A."/>
            <person name="Kuo A."/>
            <person name="Riley R."/>
            <person name="Mondo S."/>
            <person name="LaButti K."/>
            <person name="Haridas S."/>
            <person name="Pangalinan J."/>
            <person name="Salamov A.A."/>
            <person name="Simmons B.A."/>
            <person name="Magnuson J.K."/>
            <person name="Chen J."/>
            <person name="Drula E."/>
            <person name="Henrissat B."/>
            <person name="Wiebenga A."/>
            <person name="Lubbers R.J."/>
            <person name="Gomes A.C."/>
            <person name="Makela M.R."/>
            <person name="Stajich J."/>
            <person name="Grigoriev I.V."/>
            <person name="Mortensen U.H."/>
            <person name="De vries R.P."/>
            <person name="Baker S.E."/>
            <person name="Andersen M.R."/>
        </authorList>
    </citation>
    <scope>NUCLEOTIDE SEQUENCE [LARGE SCALE GENOMIC DNA]</scope>
    <source>
        <strain evidence="7 8">CBS 600.67</strain>
    </source>
</reference>
<keyword evidence="3" id="KW-0804">Transcription</keyword>
<keyword evidence="2" id="KW-0238">DNA-binding</keyword>
<dbReference type="PROSITE" id="PS50048">
    <property type="entry name" value="ZN2_CY6_FUNGAL_2"/>
    <property type="match status" value="1"/>
</dbReference>
<dbReference type="Proteomes" id="UP001610335">
    <property type="component" value="Unassembled WGS sequence"/>
</dbReference>
<evidence type="ECO:0000256" key="5">
    <source>
        <dbReference type="SAM" id="MobiDB-lite"/>
    </source>
</evidence>
<evidence type="ECO:0000256" key="4">
    <source>
        <dbReference type="ARBA" id="ARBA00023242"/>
    </source>
</evidence>
<dbReference type="InterPro" id="IPR036864">
    <property type="entry name" value="Zn2-C6_fun-type_DNA-bd_sf"/>
</dbReference>
<feature type="compositionally biased region" description="Basic residues" evidence="5">
    <location>
        <begin position="86"/>
        <end position="95"/>
    </location>
</feature>
<evidence type="ECO:0000256" key="3">
    <source>
        <dbReference type="ARBA" id="ARBA00023163"/>
    </source>
</evidence>
<dbReference type="InterPro" id="IPR001138">
    <property type="entry name" value="Zn2Cys6_DnaBD"/>
</dbReference>
<keyword evidence="8" id="KW-1185">Reference proteome</keyword>
<evidence type="ECO:0000313" key="7">
    <source>
        <dbReference type="EMBL" id="KAL2814376.1"/>
    </source>
</evidence>
<evidence type="ECO:0000256" key="1">
    <source>
        <dbReference type="ARBA" id="ARBA00023015"/>
    </source>
</evidence>
<name>A0ABR4HG55_9EURO</name>
<dbReference type="CDD" id="cd00067">
    <property type="entry name" value="GAL4"/>
    <property type="match status" value="1"/>
</dbReference>
<dbReference type="PRINTS" id="PR00755">
    <property type="entry name" value="AFLATOXINBRP"/>
</dbReference>
<feature type="domain" description="Zn(2)-C6 fungal-type" evidence="6">
    <location>
        <begin position="23"/>
        <end position="53"/>
    </location>
</feature>
<evidence type="ECO:0000259" key="6">
    <source>
        <dbReference type="PROSITE" id="PS50048"/>
    </source>
</evidence>
<keyword evidence="4" id="KW-0539">Nucleus</keyword>
<sequence length="519" mass="57959">MNQIGEGEFSLDKLPKSVKVRSTCNPCQQAKIRCSHERPSCKRCQKHNLECVYSISRRLGRPAKKRDPALGTCITTQGGSDGQPNKKTRGPKKKKVKEEPMPDNGLQEHSSSPEEKPLFDNISFSHGHFDNISVEDPILQTPTFLDIATTAPFPLSDNVDMASDSWLHEFMSNPFTESTQERGFLGPFEGNDVDADGPPARMSMNTDSLPESVSEATPEPCDLPSSSSYFTTANGYLTQCELMSGSAQGILQGNPVYTEHLNQETLSWSQPLSTLGEDFSTEPSNLFPQITISKRAHDFGFPEDEINVNSNGLARSCPSQNHEQAVQDLFRVNFCTSRTSPLIPIDSILTCQRVLQQLTETIIQCRICSRTRVNILMVAIVSIDNLITTLDRITSAESDVVDQLFPECFNPLVHDYRSDSTLTNHARRYKGGNMQLRTQMDACPLIIGGFFVPSEEKLLFVKRVLHSRLSGLLRTVHRIQLCTQESLPSSASTGRLDMMRTADQRLRLIIMKLNMLMRP</sequence>
<evidence type="ECO:0000256" key="2">
    <source>
        <dbReference type="ARBA" id="ARBA00023125"/>
    </source>
</evidence>
<feature type="region of interest" description="Disordered" evidence="5">
    <location>
        <begin position="62"/>
        <end position="118"/>
    </location>
</feature>
<proteinExistence type="predicted"/>
<dbReference type="Pfam" id="PF00172">
    <property type="entry name" value="Zn_clus"/>
    <property type="match status" value="1"/>
</dbReference>
<organism evidence="7 8">
    <name type="scientific">Aspergillus cavernicola</name>
    <dbReference type="NCBI Taxonomy" id="176166"/>
    <lineage>
        <taxon>Eukaryota</taxon>
        <taxon>Fungi</taxon>
        <taxon>Dikarya</taxon>
        <taxon>Ascomycota</taxon>
        <taxon>Pezizomycotina</taxon>
        <taxon>Eurotiomycetes</taxon>
        <taxon>Eurotiomycetidae</taxon>
        <taxon>Eurotiales</taxon>
        <taxon>Aspergillaceae</taxon>
        <taxon>Aspergillus</taxon>
        <taxon>Aspergillus subgen. Nidulantes</taxon>
    </lineage>
</organism>
<dbReference type="InterPro" id="IPR050675">
    <property type="entry name" value="OAF3"/>
</dbReference>
<feature type="compositionally biased region" description="Polar residues" evidence="5">
    <location>
        <begin position="73"/>
        <end position="85"/>
    </location>
</feature>
<evidence type="ECO:0000313" key="8">
    <source>
        <dbReference type="Proteomes" id="UP001610335"/>
    </source>
</evidence>
<dbReference type="Gene3D" id="4.10.240.10">
    <property type="entry name" value="Zn(2)-C6 fungal-type DNA-binding domain"/>
    <property type="match status" value="1"/>
</dbReference>
<protein>
    <recommendedName>
        <fullName evidence="6">Zn(2)-C6 fungal-type domain-containing protein</fullName>
    </recommendedName>
</protein>
<dbReference type="PANTHER" id="PTHR31069:SF26">
    <property type="entry name" value="ZN(2)-C6 FUNGAL-TYPE DOMAIN-CONTAINING PROTEIN"/>
    <property type="match status" value="1"/>
</dbReference>
<dbReference type="EMBL" id="JBFXLS010000127">
    <property type="protein sequence ID" value="KAL2814376.1"/>
    <property type="molecule type" value="Genomic_DNA"/>
</dbReference>
<dbReference type="PANTHER" id="PTHR31069">
    <property type="entry name" value="OLEATE-ACTIVATED TRANSCRIPTION FACTOR 1-RELATED"/>
    <property type="match status" value="1"/>
</dbReference>
<comment type="caution">
    <text evidence="7">The sequence shown here is derived from an EMBL/GenBank/DDBJ whole genome shotgun (WGS) entry which is preliminary data.</text>
</comment>
<accession>A0ABR4HG55</accession>
<dbReference type="SMART" id="SM00066">
    <property type="entry name" value="GAL4"/>
    <property type="match status" value="1"/>
</dbReference>